<accession>A0A8E7EKP3</accession>
<proteinExistence type="predicted"/>
<evidence type="ECO:0000313" key="3">
    <source>
        <dbReference type="Proteomes" id="UP000680656"/>
    </source>
</evidence>
<keyword evidence="1" id="KW-1277">Toxin-antitoxin system</keyword>
<evidence type="ECO:0008006" key="4">
    <source>
        <dbReference type="Google" id="ProtNLM"/>
    </source>
</evidence>
<dbReference type="Proteomes" id="UP000680656">
    <property type="component" value="Chromosome"/>
</dbReference>
<dbReference type="GeneID" id="94047053"/>
<reference evidence="2 3" key="1">
    <citation type="submission" date="2021-05" db="EMBL/GenBank/DDBJ databases">
        <title>A novel Methanospirillum isolate from a pyrite-forming mixed culture.</title>
        <authorList>
            <person name="Bunk B."/>
            <person name="Sproer C."/>
            <person name="Spring S."/>
            <person name="Pester M."/>
        </authorList>
    </citation>
    <scope>NUCLEOTIDE SEQUENCE [LARGE SCALE GENOMIC DNA]</scope>
    <source>
        <strain evidence="2 3">J.3.6.1-F.2.7.3</strain>
    </source>
</reference>
<dbReference type="InterPro" id="IPR007712">
    <property type="entry name" value="RelE/ParE_toxin"/>
</dbReference>
<dbReference type="KEGG" id="mrtj:KHC33_07955"/>
<dbReference type="Gene3D" id="3.30.2310.20">
    <property type="entry name" value="RelE-like"/>
    <property type="match status" value="1"/>
</dbReference>
<protein>
    <recommendedName>
        <fullName evidence="4">Type II toxin-antitoxin system RelE/ParE family toxin</fullName>
    </recommendedName>
</protein>
<organism evidence="2 3">
    <name type="scientific">Methanospirillum purgamenti</name>
    <dbReference type="NCBI Taxonomy" id="2834276"/>
    <lineage>
        <taxon>Archaea</taxon>
        <taxon>Methanobacteriati</taxon>
        <taxon>Methanobacteriota</taxon>
        <taxon>Stenosarchaea group</taxon>
        <taxon>Methanomicrobia</taxon>
        <taxon>Methanomicrobiales</taxon>
        <taxon>Methanospirillaceae</taxon>
        <taxon>Methanospirillum</taxon>
    </lineage>
</organism>
<dbReference type="RefSeq" id="WP_214421175.1">
    <property type="nucleotide sequence ID" value="NZ_CP075546.1"/>
</dbReference>
<name>A0A8E7EKP3_9EURY</name>
<evidence type="ECO:0000313" key="2">
    <source>
        <dbReference type="EMBL" id="QVV90404.1"/>
    </source>
</evidence>
<evidence type="ECO:0000256" key="1">
    <source>
        <dbReference type="ARBA" id="ARBA00022649"/>
    </source>
</evidence>
<dbReference type="EMBL" id="CP075546">
    <property type="protein sequence ID" value="QVV90404.1"/>
    <property type="molecule type" value="Genomic_DNA"/>
</dbReference>
<keyword evidence="3" id="KW-1185">Reference proteome</keyword>
<dbReference type="SUPFAM" id="SSF143011">
    <property type="entry name" value="RelE-like"/>
    <property type="match status" value="1"/>
</dbReference>
<dbReference type="AlphaFoldDB" id="A0A8E7EKP3"/>
<dbReference type="Pfam" id="PF05016">
    <property type="entry name" value="ParE_toxin"/>
    <property type="match status" value="1"/>
</dbReference>
<gene>
    <name evidence="2" type="ORF">KHC33_07955</name>
</gene>
<dbReference type="InterPro" id="IPR035093">
    <property type="entry name" value="RelE/ParE_toxin_dom_sf"/>
</dbReference>
<sequence length="62" mass="7527">MSRILNKIDSIVEDPHHFLESCEGYPNYHQRVGNYRIIHDFNERDRIIEVLKIGLRKNVYDR</sequence>